<dbReference type="PANTHER" id="PTHR43809:SF1">
    <property type="entry name" value="NITRITE REDUCTASE (NADH) LARGE SUBUNIT"/>
    <property type="match status" value="1"/>
</dbReference>
<dbReference type="RefSeq" id="WP_179728784.1">
    <property type="nucleotide sequence ID" value="NZ_BAABEF010000001.1"/>
</dbReference>
<keyword evidence="9" id="KW-0411">Iron-sulfur</keyword>
<evidence type="ECO:0000256" key="9">
    <source>
        <dbReference type="ARBA" id="ARBA00023014"/>
    </source>
</evidence>
<comment type="pathway">
    <text evidence="3">Nitrogen metabolism; nitrate reduction (assimilation).</text>
</comment>
<dbReference type="Pfam" id="PF04324">
    <property type="entry name" value="Fer2_BFD"/>
    <property type="match status" value="1"/>
</dbReference>
<evidence type="ECO:0000313" key="12">
    <source>
        <dbReference type="EMBL" id="NYD32636.1"/>
    </source>
</evidence>
<dbReference type="Gene3D" id="3.50.50.60">
    <property type="entry name" value="FAD/NAD(P)-binding domain"/>
    <property type="match status" value="2"/>
</dbReference>
<accession>A0A852RTT7</accession>
<comment type="caution">
    <text evidence="12">The sequence shown here is derived from an EMBL/GenBank/DDBJ whole genome shotgun (WGS) entry which is preliminary data.</text>
</comment>
<keyword evidence="8" id="KW-0408">Iron</keyword>
<evidence type="ECO:0000256" key="2">
    <source>
        <dbReference type="ARBA" id="ARBA00001966"/>
    </source>
</evidence>
<feature type="domain" description="FAD/NAD(P)-binding" evidence="11">
    <location>
        <begin position="13"/>
        <end position="311"/>
    </location>
</feature>
<dbReference type="GO" id="GO:0051536">
    <property type="term" value="F:iron-sulfur cluster binding"/>
    <property type="evidence" value="ECO:0007669"/>
    <property type="project" value="UniProtKB-KW"/>
</dbReference>
<comment type="similarity">
    <text evidence="4">Belongs to the nitrite and sulfite reductase 4Fe-4S domain family.</text>
</comment>
<comment type="cofactor">
    <cofactor evidence="1">
        <name>siroheme</name>
        <dbReference type="ChEBI" id="CHEBI:60052"/>
    </cofactor>
</comment>
<evidence type="ECO:0000256" key="5">
    <source>
        <dbReference type="ARBA" id="ARBA00022617"/>
    </source>
</evidence>
<comment type="cofactor">
    <cofactor evidence="2">
        <name>[4Fe-4S] cluster</name>
        <dbReference type="ChEBI" id="CHEBI:49883"/>
    </cofactor>
</comment>
<sequence>MTSRPHAEPPRPRLVVVGSGMAATRLVEQLVARSAPARMDITVLGDEDTAPYNRILLSAVLEGTHRPEALTLRDEQWYADNGVDLRLGARVLGIDRERQDVMLVDGTLVEYDVLVLATGSIPSLPPIRGLVRMDGSLHEAVHAFRSLADCRRLLAALPHGRRAVVVGGGLLGLQVARALGVRGIGTEVVEGADHLLHQQLSAPAARILARDLKKLGVAVYTGARAVRLVEGPTGPALRLDNGFTLDTDLVVLTAGGRPSTALARGAGLEVRRGIVVDDRLSSVTDPSVHALGDCAEHDGRTTGFVPPAWEQAEILAGVLCDDAVKYDGARIVARLRATDLDVAVLGDAAAELAAGGEVVEVANPVSGSHRRLVVRDGRIVAATLVGDLSRVGLITQHFDRQTVLGPNEPGELLLPQRAAGSGTRGVVLPDDAEVCACAGVTAGRIRACSSLEQVRDTTRATTGCGGCASTVRQLLSSRPALVTKGS</sequence>
<dbReference type="InterPro" id="IPR023753">
    <property type="entry name" value="FAD/NAD-binding_dom"/>
</dbReference>
<dbReference type="GO" id="GO:0046872">
    <property type="term" value="F:metal ion binding"/>
    <property type="evidence" value="ECO:0007669"/>
    <property type="project" value="UniProtKB-KW"/>
</dbReference>
<evidence type="ECO:0000256" key="4">
    <source>
        <dbReference type="ARBA" id="ARBA00010429"/>
    </source>
</evidence>
<keyword evidence="13" id="KW-1185">Reference proteome</keyword>
<dbReference type="Proteomes" id="UP000582231">
    <property type="component" value="Unassembled WGS sequence"/>
</dbReference>
<evidence type="ECO:0000313" key="13">
    <source>
        <dbReference type="Proteomes" id="UP000582231"/>
    </source>
</evidence>
<evidence type="ECO:0000256" key="6">
    <source>
        <dbReference type="ARBA" id="ARBA00022723"/>
    </source>
</evidence>
<evidence type="ECO:0000259" key="10">
    <source>
        <dbReference type="Pfam" id="PF04324"/>
    </source>
</evidence>
<dbReference type="InterPro" id="IPR036188">
    <property type="entry name" value="FAD/NAD-bd_sf"/>
</dbReference>
<keyword evidence="7" id="KW-0560">Oxidoreductase</keyword>
<reference evidence="12 13" key="1">
    <citation type="submission" date="2020-07" db="EMBL/GenBank/DDBJ databases">
        <title>Sequencing the genomes of 1000 actinobacteria strains.</title>
        <authorList>
            <person name="Klenk H.-P."/>
        </authorList>
    </citation>
    <scope>NUCLEOTIDE SEQUENCE [LARGE SCALE GENOMIC DNA]</scope>
    <source>
        <strain evidence="12 13">DSM 19082</strain>
    </source>
</reference>
<dbReference type="PRINTS" id="PR00411">
    <property type="entry name" value="PNDRDTASEI"/>
</dbReference>
<evidence type="ECO:0000256" key="7">
    <source>
        <dbReference type="ARBA" id="ARBA00023002"/>
    </source>
</evidence>
<evidence type="ECO:0000259" key="11">
    <source>
        <dbReference type="Pfam" id="PF07992"/>
    </source>
</evidence>
<evidence type="ECO:0000256" key="8">
    <source>
        <dbReference type="ARBA" id="ARBA00023004"/>
    </source>
</evidence>
<keyword evidence="5" id="KW-0349">Heme</keyword>
<dbReference type="AlphaFoldDB" id="A0A852RTT7"/>
<dbReference type="EMBL" id="JACCBF010000001">
    <property type="protein sequence ID" value="NYD32636.1"/>
    <property type="molecule type" value="Genomic_DNA"/>
</dbReference>
<feature type="domain" description="BFD-like [2Fe-2S]-binding" evidence="10">
    <location>
        <begin position="434"/>
        <end position="476"/>
    </location>
</feature>
<proteinExistence type="inferred from homology"/>
<dbReference type="GO" id="GO:0016491">
    <property type="term" value="F:oxidoreductase activity"/>
    <property type="evidence" value="ECO:0007669"/>
    <property type="project" value="UniProtKB-KW"/>
</dbReference>
<evidence type="ECO:0000256" key="1">
    <source>
        <dbReference type="ARBA" id="ARBA00001929"/>
    </source>
</evidence>
<dbReference type="Pfam" id="PF07992">
    <property type="entry name" value="Pyr_redox_2"/>
    <property type="match status" value="1"/>
</dbReference>
<dbReference type="InterPro" id="IPR041854">
    <property type="entry name" value="BFD-like_2Fe2S-bd_dom_sf"/>
</dbReference>
<dbReference type="PRINTS" id="PR00368">
    <property type="entry name" value="FADPNR"/>
</dbReference>
<evidence type="ECO:0000256" key="3">
    <source>
        <dbReference type="ARBA" id="ARBA00005096"/>
    </source>
</evidence>
<name>A0A852RTT7_9ACTN</name>
<dbReference type="InterPro" id="IPR052034">
    <property type="entry name" value="NasD-like"/>
</dbReference>
<dbReference type="SUPFAM" id="SSF51905">
    <property type="entry name" value="FAD/NAD(P)-binding domain"/>
    <property type="match status" value="2"/>
</dbReference>
<dbReference type="InterPro" id="IPR007419">
    <property type="entry name" value="BFD-like_2Fe2S-bd_dom"/>
</dbReference>
<organism evidence="12 13">
    <name type="scientific">Nocardioides kongjuensis</name>
    <dbReference type="NCBI Taxonomy" id="349522"/>
    <lineage>
        <taxon>Bacteria</taxon>
        <taxon>Bacillati</taxon>
        <taxon>Actinomycetota</taxon>
        <taxon>Actinomycetes</taxon>
        <taxon>Propionibacteriales</taxon>
        <taxon>Nocardioidaceae</taxon>
        <taxon>Nocardioides</taxon>
    </lineage>
</organism>
<dbReference type="Gene3D" id="1.10.10.1100">
    <property type="entry name" value="BFD-like [2Fe-2S]-binding domain"/>
    <property type="match status" value="1"/>
</dbReference>
<dbReference type="PANTHER" id="PTHR43809">
    <property type="entry name" value="NITRITE REDUCTASE (NADH) LARGE SUBUNIT"/>
    <property type="match status" value="1"/>
</dbReference>
<protein>
    <submittedName>
        <fullName evidence="12">NAD(P)H-nitrite reductase large subunit</fullName>
    </submittedName>
</protein>
<gene>
    <name evidence="12" type="ORF">BJ958_004182</name>
</gene>
<keyword evidence="6" id="KW-0479">Metal-binding</keyword>